<gene>
    <name evidence="2" type="ORF">XELAEV_18038090mg</name>
</gene>
<evidence type="ECO:0000313" key="2">
    <source>
        <dbReference type="EMBL" id="OCT66806.1"/>
    </source>
</evidence>
<accession>A0A974C5C9</accession>
<organism evidence="2 3">
    <name type="scientific">Xenopus laevis</name>
    <name type="common">African clawed frog</name>
    <dbReference type="NCBI Taxonomy" id="8355"/>
    <lineage>
        <taxon>Eukaryota</taxon>
        <taxon>Metazoa</taxon>
        <taxon>Chordata</taxon>
        <taxon>Craniata</taxon>
        <taxon>Vertebrata</taxon>
        <taxon>Euteleostomi</taxon>
        <taxon>Amphibia</taxon>
        <taxon>Batrachia</taxon>
        <taxon>Anura</taxon>
        <taxon>Pipoidea</taxon>
        <taxon>Pipidae</taxon>
        <taxon>Xenopodinae</taxon>
        <taxon>Xenopus</taxon>
        <taxon>Xenopus</taxon>
    </lineage>
</organism>
<keyword evidence="1" id="KW-0732">Signal</keyword>
<dbReference type="EMBL" id="CM004480">
    <property type="protein sequence ID" value="OCT66806.1"/>
    <property type="molecule type" value="Genomic_DNA"/>
</dbReference>
<proteinExistence type="predicted"/>
<protein>
    <recommendedName>
        <fullName evidence="4">Secreted protein</fullName>
    </recommendedName>
</protein>
<name>A0A974C5C9_XENLA</name>
<evidence type="ECO:0000256" key="1">
    <source>
        <dbReference type="SAM" id="SignalP"/>
    </source>
</evidence>
<reference evidence="3" key="1">
    <citation type="journal article" date="2016" name="Nature">
        <title>Genome evolution in the allotetraploid frog Xenopus laevis.</title>
        <authorList>
            <person name="Session A.M."/>
            <person name="Uno Y."/>
            <person name="Kwon T."/>
            <person name="Chapman J.A."/>
            <person name="Toyoda A."/>
            <person name="Takahashi S."/>
            <person name="Fukui A."/>
            <person name="Hikosaka A."/>
            <person name="Suzuki A."/>
            <person name="Kondo M."/>
            <person name="van Heeringen S.J."/>
            <person name="Quigley I."/>
            <person name="Heinz S."/>
            <person name="Ogino H."/>
            <person name="Ochi H."/>
            <person name="Hellsten U."/>
            <person name="Lyons J.B."/>
            <person name="Simakov O."/>
            <person name="Putnam N."/>
            <person name="Stites J."/>
            <person name="Kuroki Y."/>
            <person name="Tanaka T."/>
            <person name="Michiue T."/>
            <person name="Watanabe M."/>
            <person name="Bogdanovic O."/>
            <person name="Lister R."/>
            <person name="Georgiou G."/>
            <person name="Paranjpe S.S."/>
            <person name="van Kruijsbergen I."/>
            <person name="Shu S."/>
            <person name="Carlson J."/>
            <person name="Kinoshita T."/>
            <person name="Ohta Y."/>
            <person name="Mawaribuchi S."/>
            <person name="Jenkins J."/>
            <person name="Grimwood J."/>
            <person name="Schmutz J."/>
            <person name="Mitros T."/>
            <person name="Mozaffari S.V."/>
            <person name="Suzuki Y."/>
            <person name="Haramoto Y."/>
            <person name="Yamamoto T.S."/>
            <person name="Takagi C."/>
            <person name="Heald R."/>
            <person name="Miller K."/>
            <person name="Haudenschild C."/>
            <person name="Kitzman J."/>
            <person name="Nakayama T."/>
            <person name="Izutsu Y."/>
            <person name="Robert J."/>
            <person name="Fortriede J."/>
            <person name="Burns K."/>
            <person name="Lotay V."/>
            <person name="Karimi K."/>
            <person name="Yasuoka Y."/>
            <person name="Dichmann D.S."/>
            <person name="Flajnik M.F."/>
            <person name="Houston D.W."/>
            <person name="Shendure J."/>
            <person name="DuPasquier L."/>
            <person name="Vize P.D."/>
            <person name="Zorn A.M."/>
            <person name="Ito M."/>
            <person name="Marcotte E.M."/>
            <person name="Wallingford J.B."/>
            <person name="Ito Y."/>
            <person name="Asashima M."/>
            <person name="Ueno N."/>
            <person name="Matsuda Y."/>
            <person name="Veenstra G.J."/>
            <person name="Fujiyama A."/>
            <person name="Harland R.M."/>
            <person name="Taira M."/>
            <person name="Rokhsar D.S."/>
        </authorList>
    </citation>
    <scope>NUCLEOTIDE SEQUENCE [LARGE SCALE GENOMIC DNA]</scope>
    <source>
        <strain evidence="3">J</strain>
    </source>
</reference>
<feature type="signal peptide" evidence="1">
    <location>
        <begin position="1"/>
        <end position="23"/>
    </location>
</feature>
<feature type="chain" id="PRO_5037837569" description="Secreted protein" evidence="1">
    <location>
        <begin position="24"/>
        <end position="82"/>
    </location>
</feature>
<sequence>MLFRLFPSNWCVCVSCFLPGVLAVRGFKSYSFQDCFLANWGIWWMELSPSASYPHLIQIMAPQIQLYVYNVFLLQYEHHLGQ</sequence>
<evidence type="ECO:0000313" key="3">
    <source>
        <dbReference type="Proteomes" id="UP000694892"/>
    </source>
</evidence>
<dbReference type="AlphaFoldDB" id="A0A974C5C9"/>
<dbReference type="Proteomes" id="UP000694892">
    <property type="component" value="Chromosome 8L"/>
</dbReference>
<evidence type="ECO:0008006" key="4">
    <source>
        <dbReference type="Google" id="ProtNLM"/>
    </source>
</evidence>